<dbReference type="EMBL" id="GL870881">
    <property type="protein sequence ID" value="EIJ87570.1"/>
    <property type="molecule type" value="Genomic_DNA"/>
</dbReference>
<dbReference type="HOGENOM" id="CLU_2622586_0_0_1"/>
<keyword evidence="1" id="KW-0812">Transmembrane</keyword>
<keyword evidence="3" id="KW-1185">Reference proteome</keyword>
<organism evidence="2 3">
    <name type="scientific">Nematocida parisii (strain ERTm3)</name>
    <name type="common">Nematode killer fungus</name>
    <dbReference type="NCBI Taxonomy" id="935791"/>
    <lineage>
        <taxon>Eukaryota</taxon>
        <taxon>Fungi</taxon>
        <taxon>Fungi incertae sedis</taxon>
        <taxon>Microsporidia</taxon>
        <taxon>Nematocida</taxon>
    </lineage>
</organism>
<accession>I3EEC3</accession>
<dbReference type="OrthoDB" id="2188546at2759"/>
<proteinExistence type="predicted"/>
<dbReference type="OMA" id="NPGKKNF"/>
<dbReference type="AlphaFoldDB" id="I3EEC3"/>
<evidence type="ECO:0000256" key="1">
    <source>
        <dbReference type="SAM" id="Phobius"/>
    </source>
</evidence>
<keyword evidence="1" id="KW-1133">Transmembrane helix</keyword>
<dbReference type="Proteomes" id="UP000002872">
    <property type="component" value="Unassembled WGS sequence"/>
</dbReference>
<dbReference type="InParanoid" id="I3EEC3"/>
<name>I3EEC3_NEMP3</name>
<sequence length="78" mass="8919">MEEPKKKSILDILFLSLAMFVFSFIILYVYMKRVINPGKKNFGKVLGKGTKRKQKRNIDVMSSNNSTVSIELSTAEMD</sequence>
<dbReference type="VEuPathDB" id="MicrosporidiaDB:NEQG_02117"/>
<protein>
    <submittedName>
        <fullName evidence="2">Uncharacterized protein</fullName>
    </submittedName>
</protein>
<reference evidence="2" key="1">
    <citation type="submission" date="2011-01" db="EMBL/GenBank/DDBJ databases">
        <title>The Genome Sequence of Nematocida parisii strain ERTm3.</title>
        <authorList>
            <consortium name="The Broad Institute Genome Sequencing Platform"/>
            <consortium name="The Broad Institute Genome Sequencing Center for Infectious Disease"/>
            <person name="Cuomo C."/>
            <person name="Troemel E."/>
            <person name="Young S.K."/>
            <person name="Zeng Q."/>
            <person name="Gargeya S."/>
            <person name="Fitzgerald M."/>
            <person name="Haas B."/>
            <person name="Abouelleil A."/>
            <person name="Alvarado L."/>
            <person name="Arachchi H.M."/>
            <person name="Berlin A."/>
            <person name="Chapman S.B."/>
            <person name="Gearin G."/>
            <person name="Goldberg J."/>
            <person name="Griggs A."/>
            <person name="Gujja S."/>
            <person name="Hansen M."/>
            <person name="Heiman D."/>
            <person name="Howarth C."/>
            <person name="Larimer J."/>
            <person name="Lui A."/>
            <person name="MacDonald P.J.P."/>
            <person name="McCowen C."/>
            <person name="Montmayeur A."/>
            <person name="Murphy C."/>
            <person name="Neiman D."/>
            <person name="Pearson M."/>
            <person name="Priest M."/>
            <person name="Roberts A."/>
            <person name="Saif S."/>
            <person name="Shea T."/>
            <person name="Sisk P."/>
            <person name="Stolte C."/>
            <person name="Sykes S."/>
            <person name="Wortman J."/>
            <person name="Nusbaum C."/>
            <person name="Birren B."/>
        </authorList>
    </citation>
    <scope>NUCLEOTIDE SEQUENCE</scope>
    <source>
        <strain evidence="2">ERTm3</strain>
    </source>
</reference>
<evidence type="ECO:0000313" key="2">
    <source>
        <dbReference type="EMBL" id="EIJ87570.1"/>
    </source>
</evidence>
<gene>
    <name evidence="2" type="ORF">NEQG_02117</name>
</gene>
<evidence type="ECO:0000313" key="3">
    <source>
        <dbReference type="Proteomes" id="UP000002872"/>
    </source>
</evidence>
<feature type="transmembrane region" description="Helical" evidence="1">
    <location>
        <begin position="12"/>
        <end position="31"/>
    </location>
</feature>
<keyword evidence="1" id="KW-0472">Membrane</keyword>